<evidence type="ECO:0000256" key="1">
    <source>
        <dbReference type="ARBA" id="ARBA00022679"/>
    </source>
</evidence>
<dbReference type="InterPro" id="IPR016181">
    <property type="entry name" value="Acyl_CoA_acyltransferase"/>
</dbReference>
<dbReference type="Gene3D" id="3.40.630.30">
    <property type="match status" value="1"/>
</dbReference>
<evidence type="ECO:0000313" key="6">
    <source>
        <dbReference type="Proteomes" id="UP000031675"/>
    </source>
</evidence>
<protein>
    <submittedName>
        <fullName evidence="5">MarR family transcriptional regulator</fullName>
    </submittedName>
</protein>
<dbReference type="SUPFAM" id="SSF46785">
    <property type="entry name" value="Winged helix' DNA-binding domain"/>
    <property type="match status" value="1"/>
</dbReference>
<feature type="region of interest" description="Disordered" evidence="2">
    <location>
        <begin position="150"/>
        <end position="184"/>
    </location>
</feature>
<dbReference type="Pfam" id="PF01047">
    <property type="entry name" value="MarR"/>
    <property type="match status" value="1"/>
</dbReference>
<proteinExistence type="predicted"/>
<evidence type="ECO:0000313" key="5">
    <source>
        <dbReference type="EMBL" id="KIH97594.1"/>
    </source>
</evidence>
<dbReference type="Proteomes" id="UP000031675">
    <property type="component" value="Unassembled WGS sequence"/>
</dbReference>
<dbReference type="RefSeq" id="WP_040275323.1">
    <property type="nucleotide sequence ID" value="NZ_JROO01000035.1"/>
</dbReference>
<dbReference type="PANTHER" id="PTHR13947:SF37">
    <property type="entry name" value="LD18367P"/>
    <property type="match status" value="1"/>
</dbReference>
<accession>A0A0C2FEJ0</accession>
<dbReference type="OrthoDB" id="273614at2"/>
<dbReference type="InterPro" id="IPR000182">
    <property type="entry name" value="GNAT_dom"/>
</dbReference>
<dbReference type="CDD" id="cd04301">
    <property type="entry name" value="NAT_SF"/>
    <property type="match status" value="1"/>
</dbReference>
<dbReference type="AlphaFoldDB" id="A0A0C2FEJ0"/>
<gene>
    <name evidence="5" type="ORF">LP52_18355</name>
</gene>
<feature type="domain" description="HTH marR-type" evidence="3">
    <location>
        <begin position="1"/>
        <end position="146"/>
    </location>
</feature>
<dbReference type="GO" id="GO:0008080">
    <property type="term" value="F:N-acetyltransferase activity"/>
    <property type="evidence" value="ECO:0007669"/>
    <property type="project" value="InterPro"/>
</dbReference>
<dbReference type="InterPro" id="IPR036388">
    <property type="entry name" value="WH-like_DNA-bd_sf"/>
</dbReference>
<evidence type="ECO:0000259" key="4">
    <source>
        <dbReference type="PROSITE" id="PS51186"/>
    </source>
</evidence>
<evidence type="ECO:0000256" key="2">
    <source>
        <dbReference type="SAM" id="MobiDB-lite"/>
    </source>
</evidence>
<dbReference type="InterPro" id="IPR036390">
    <property type="entry name" value="WH_DNA-bd_sf"/>
</dbReference>
<dbReference type="PROSITE" id="PS51186">
    <property type="entry name" value="GNAT"/>
    <property type="match status" value="1"/>
</dbReference>
<keyword evidence="1" id="KW-0808">Transferase</keyword>
<sequence>MSTSETGADVPLEDVSAIRAFNRFYTHRVGVVKPGMLDSPWSLTEVRILYELRHRSRVEALDLRRDLDMDAGQLSRVLTRLQRNGLVARSPSSADRRRQVVELTEEGKEAAETLDDRANEQVVGLVSHLPEGDRERLIEAMGTVRRLFGEPRPRHGADHHAAAAEPTQGHDGAAPVTSPPSYSEAVLREPRPGDLGWVVERHGALYADEYGWDTSFEAWVARLIADYAQASDPSAQRLWIAELDGLRAGCVACTREDEQTARLRLFLVEPTARGHGVGSLLMRRCLDFARSSGYRRMVLSTYSVLAAARRVYEGSGFRLASSQPERVFGRDLTAQVWEREL</sequence>
<dbReference type="InterPro" id="IPR050769">
    <property type="entry name" value="NAT_camello-type"/>
</dbReference>
<name>A0A0C2FEJ0_9ACTN</name>
<dbReference type="PROSITE" id="PS50995">
    <property type="entry name" value="HTH_MARR_2"/>
    <property type="match status" value="1"/>
</dbReference>
<dbReference type="Gene3D" id="1.10.10.10">
    <property type="entry name" value="Winged helix-like DNA-binding domain superfamily/Winged helix DNA-binding domain"/>
    <property type="match status" value="1"/>
</dbReference>
<dbReference type="EMBL" id="JROO01000035">
    <property type="protein sequence ID" value="KIH97594.1"/>
    <property type="molecule type" value="Genomic_DNA"/>
</dbReference>
<dbReference type="InterPro" id="IPR000835">
    <property type="entry name" value="HTH_MarR-typ"/>
</dbReference>
<dbReference type="PANTHER" id="PTHR13947">
    <property type="entry name" value="GNAT FAMILY N-ACETYLTRANSFERASE"/>
    <property type="match status" value="1"/>
</dbReference>
<organism evidence="5 6">
    <name type="scientific">Streptomonospora alba</name>
    <dbReference type="NCBI Taxonomy" id="183763"/>
    <lineage>
        <taxon>Bacteria</taxon>
        <taxon>Bacillati</taxon>
        <taxon>Actinomycetota</taxon>
        <taxon>Actinomycetes</taxon>
        <taxon>Streptosporangiales</taxon>
        <taxon>Nocardiopsidaceae</taxon>
        <taxon>Streptomonospora</taxon>
    </lineage>
</organism>
<dbReference type="STRING" id="183763.LP52_18355"/>
<keyword evidence="6" id="KW-1185">Reference proteome</keyword>
<dbReference type="Pfam" id="PF00583">
    <property type="entry name" value="Acetyltransf_1"/>
    <property type="match status" value="1"/>
</dbReference>
<dbReference type="GO" id="GO:0003700">
    <property type="term" value="F:DNA-binding transcription factor activity"/>
    <property type="evidence" value="ECO:0007669"/>
    <property type="project" value="InterPro"/>
</dbReference>
<reference evidence="6" key="1">
    <citation type="journal article" date="2015" name="Chem. Biol.">
        <title>Structure, bioactivity, and resistance mechanism of streptomonomicin, an unusual lasso Peptide from an understudied halophilic actinomycete.</title>
        <authorList>
            <person name="Metelev M."/>
            <person name="Tietz J.I."/>
            <person name="Melby J.O."/>
            <person name="Blair P.M."/>
            <person name="Zhu L."/>
            <person name="Livnat I."/>
            <person name="Severinov K."/>
            <person name="Mitchell D.A."/>
        </authorList>
    </citation>
    <scope>NUCLEOTIDE SEQUENCE [LARGE SCALE GENOMIC DNA]</scope>
    <source>
        <strain evidence="6">YIM 90003</strain>
    </source>
</reference>
<feature type="domain" description="N-acetyltransferase" evidence="4">
    <location>
        <begin position="185"/>
        <end position="341"/>
    </location>
</feature>
<evidence type="ECO:0000259" key="3">
    <source>
        <dbReference type="PROSITE" id="PS50995"/>
    </source>
</evidence>
<dbReference type="SUPFAM" id="SSF55729">
    <property type="entry name" value="Acyl-CoA N-acyltransferases (Nat)"/>
    <property type="match status" value="1"/>
</dbReference>
<dbReference type="SMART" id="SM00347">
    <property type="entry name" value="HTH_MARR"/>
    <property type="match status" value="1"/>
</dbReference>
<feature type="compositionally biased region" description="Basic and acidic residues" evidence="2">
    <location>
        <begin position="150"/>
        <end position="162"/>
    </location>
</feature>
<comment type="caution">
    <text evidence="5">The sequence shown here is derived from an EMBL/GenBank/DDBJ whole genome shotgun (WGS) entry which is preliminary data.</text>
</comment>